<organism evidence="2 3">
    <name type="scientific">Olea europaea subsp. europaea</name>
    <dbReference type="NCBI Taxonomy" id="158383"/>
    <lineage>
        <taxon>Eukaryota</taxon>
        <taxon>Viridiplantae</taxon>
        <taxon>Streptophyta</taxon>
        <taxon>Embryophyta</taxon>
        <taxon>Tracheophyta</taxon>
        <taxon>Spermatophyta</taxon>
        <taxon>Magnoliopsida</taxon>
        <taxon>eudicotyledons</taxon>
        <taxon>Gunneridae</taxon>
        <taxon>Pentapetalae</taxon>
        <taxon>asterids</taxon>
        <taxon>lamiids</taxon>
        <taxon>Lamiales</taxon>
        <taxon>Oleaceae</taxon>
        <taxon>Oleeae</taxon>
        <taxon>Olea</taxon>
    </lineage>
</organism>
<protein>
    <recommendedName>
        <fullName evidence="4">Secreted protein</fullName>
    </recommendedName>
</protein>
<dbReference type="Gramene" id="OE9A082658T1">
    <property type="protein sequence ID" value="OE9A082658C1"/>
    <property type="gene ID" value="OE9A082658"/>
</dbReference>
<comment type="caution">
    <text evidence="2">The sequence shown here is derived from an EMBL/GenBank/DDBJ whole genome shotgun (WGS) entry which is preliminary data.</text>
</comment>
<feature type="signal peptide" evidence="1">
    <location>
        <begin position="1"/>
        <end position="20"/>
    </location>
</feature>
<proteinExistence type="predicted"/>
<keyword evidence="1" id="KW-0732">Signal</keyword>
<keyword evidence="3" id="KW-1185">Reference proteome</keyword>
<feature type="chain" id="PRO_5035717165" description="Secreted protein" evidence="1">
    <location>
        <begin position="21"/>
        <end position="84"/>
    </location>
</feature>
<sequence length="84" mass="8827">MVRWLCGLLDLVVAMVFVYGDSGRSGDWGADWGGSVGSSCAFSGGGSVGGNSKLVVENGGEEMVEVATSLAMVMRWRRFQFVSG</sequence>
<name>A0A8S0STT1_OLEEU</name>
<evidence type="ECO:0000313" key="3">
    <source>
        <dbReference type="Proteomes" id="UP000594638"/>
    </source>
</evidence>
<evidence type="ECO:0000256" key="1">
    <source>
        <dbReference type="SAM" id="SignalP"/>
    </source>
</evidence>
<gene>
    <name evidence="2" type="ORF">OLEA9_A082658</name>
</gene>
<evidence type="ECO:0008006" key="4">
    <source>
        <dbReference type="Google" id="ProtNLM"/>
    </source>
</evidence>
<accession>A0A8S0STT1</accession>
<reference evidence="2 3" key="1">
    <citation type="submission" date="2019-12" db="EMBL/GenBank/DDBJ databases">
        <authorList>
            <person name="Alioto T."/>
            <person name="Alioto T."/>
            <person name="Gomez Garrido J."/>
        </authorList>
    </citation>
    <scope>NUCLEOTIDE SEQUENCE [LARGE SCALE GENOMIC DNA]</scope>
</reference>
<dbReference type="Proteomes" id="UP000594638">
    <property type="component" value="Unassembled WGS sequence"/>
</dbReference>
<dbReference type="EMBL" id="CACTIH010005525">
    <property type="protein sequence ID" value="CAA2996428.1"/>
    <property type="molecule type" value="Genomic_DNA"/>
</dbReference>
<dbReference type="AlphaFoldDB" id="A0A8S0STT1"/>
<evidence type="ECO:0000313" key="2">
    <source>
        <dbReference type="EMBL" id="CAA2996428.1"/>
    </source>
</evidence>